<feature type="compositionally biased region" description="Polar residues" evidence="1">
    <location>
        <begin position="22"/>
        <end position="32"/>
    </location>
</feature>
<reference evidence="2 3" key="1">
    <citation type="submission" date="2019-04" db="EMBL/GenBank/DDBJ databases">
        <authorList>
            <consortium name="DOE Joint Genome Institute"/>
            <person name="Mondo S."/>
            <person name="Kjaerbolling I."/>
            <person name="Vesth T."/>
            <person name="Frisvad J.C."/>
            <person name="Nybo J.L."/>
            <person name="Theobald S."/>
            <person name="Kildgaard S."/>
            <person name="Isbrandt T."/>
            <person name="Kuo A."/>
            <person name="Sato A."/>
            <person name="Lyhne E.K."/>
            <person name="Kogle M.E."/>
            <person name="Wiebenga A."/>
            <person name="Kun R.S."/>
            <person name="Lubbers R.J."/>
            <person name="Makela M.R."/>
            <person name="Barry K."/>
            <person name="Chovatia M."/>
            <person name="Clum A."/>
            <person name="Daum C."/>
            <person name="Haridas S."/>
            <person name="He G."/>
            <person name="LaButti K."/>
            <person name="Lipzen A."/>
            <person name="Riley R."/>
            <person name="Salamov A."/>
            <person name="Simmons B.A."/>
            <person name="Magnuson J.K."/>
            <person name="Henrissat B."/>
            <person name="Mortensen U.H."/>
            <person name="Larsen T.O."/>
            <person name="Devries R.P."/>
            <person name="Grigoriev I.V."/>
            <person name="Machida M."/>
            <person name="Baker S.E."/>
            <person name="Andersen M.R."/>
            <person name="Cantor M.N."/>
            <person name="Hua S.X."/>
        </authorList>
    </citation>
    <scope>NUCLEOTIDE SEQUENCE [LARGE SCALE GENOMIC DNA]</scope>
    <source>
        <strain evidence="2 3">CBS 117616</strain>
    </source>
</reference>
<organism evidence="2 3">
    <name type="scientific">Aspergillus pseudocaelatus</name>
    <dbReference type="NCBI Taxonomy" id="1825620"/>
    <lineage>
        <taxon>Eukaryota</taxon>
        <taxon>Fungi</taxon>
        <taxon>Dikarya</taxon>
        <taxon>Ascomycota</taxon>
        <taxon>Pezizomycotina</taxon>
        <taxon>Eurotiomycetes</taxon>
        <taxon>Eurotiomycetidae</taxon>
        <taxon>Eurotiales</taxon>
        <taxon>Aspergillaceae</taxon>
        <taxon>Aspergillus</taxon>
        <taxon>Aspergillus subgen. Circumdati</taxon>
    </lineage>
</organism>
<evidence type="ECO:0000313" key="3">
    <source>
        <dbReference type="Proteomes" id="UP000325395"/>
    </source>
</evidence>
<feature type="region of interest" description="Disordered" evidence="1">
    <location>
        <begin position="1"/>
        <end position="32"/>
    </location>
</feature>
<evidence type="ECO:0000313" key="2">
    <source>
        <dbReference type="EMBL" id="KAE8421460.1"/>
    </source>
</evidence>
<proteinExistence type="predicted"/>
<evidence type="ECO:0000256" key="1">
    <source>
        <dbReference type="SAM" id="MobiDB-lite"/>
    </source>
</evidence>
<protein>
    <submittedName>
        <fullName evidence="2">Uncharacterized protein</fullName>
    </submittedName>
</protein>
<feature type="region of interest" description="Disordered" evidence="1">
    <location>
        <begin position="102"/>
        <end position="179"/>
    </location>
</feature>
<keyword evidence="3" id="KW-1185">Reference proteome</keyword>
<gene>
    <name evidence="2" type="ORF">BDV36DRAFT_59937</name>
</gene>
<sequence>MSEQIQMDVDPRPMPAAPNLPEAQQSSTIDSDNLIFQQSHLASHHPNNQSDAVRMDVDANDFNPRPYLLFTPTPAAPNPPEAQQPSTINSGYLIFQQPHLALPPSNYNHKPGQLNTATGDFDPRPYLQYTPVSTPHQSNQETADSSQDLYGQQPCVASHTQPNHYHHSRIDAPQHTVNPQANTSHRLVDVYTDRFCAQQQQHPPHPMQGWGNHPVGQLGPGHPEELNGLDEPNQPGNHWACSRRIVGFA</sequence>
<name>A0ABQ6WWQ2_9EURO</name>
<dbReference type="Proteomes" id="UP000325395">
    <property type="component" value="Unassembled WGS sequence"/>
</dbReference>
<dbReference type="EMBL" id="ML735701">
    <property type="protein sequence ID" value="KAE8421460.1"/>
    <property type="molecule type" value="Genomic_DNA"/>
</dbReference>
<feature type="compositionally biased region" description="Polar residues" evidence="1">
    <location>
        <begin position="105"/>
        <end position="118"/>
    </location>
</feature>
<feature type="compositionally biased region" description="Polar residues" evidence="1">
    <location>
        <begin position="130"/>
        <end position="150"/>
    </location>
</feature>
<accession>A0ABQ6WWQ2</accession>